<proteinExistence type="predicted"/>
<dbReference type="EMBL" id="LDJX01000004">
    <property type="protein sequence ID" value="KPM31522.1"/>
    <property type="molecule type" value="Genomic_DNA"/>
</dbReference>
<evidence type="ECO:0000313" key="1">
    <source>
        <dbReference type="EMBL" id="KPM31522.1"/>
    </source>
</evidence>
<reference evidence="1 2" key="1">
    <citation type="submission" date="2015-09" db="EMBL/GenBank/DDBJ databases">
        <title>Genome sequence of the marine flavobacterium Croceitalea dokdonensis DOKDO 023 that contains proton- and sodium-pumping rhodopsins.</title>
        <authorList>
            <person name="Kwon S.-K."/>
            <person name="Lee H.K."/>
            <person name="Kwak M.-J."/>
            <person name="Kim J.F."/>
        </authorList>
    </citation>
    <scope>NUCLEOTIDE SEQUENCE [LARGE SCALE GENOMIC DNA]</scope>
    <source>
        <strain evidence="1 2">DOKDO 023</strain>
    </source>
</reference>
<gene>
    <name evidence="1" type="ORF">I595_2009</name>
</gene>
<comment type="caution">
    <text evidence="1">The sequence shown here is derived from an EMBL/GenBank/DDBJ whole genome shotgun (WGS) entry which is preliminary data.</text>
</comment>
<dbReference type="Pfam" id="PF06037">
    <property type="entry name" value="DUF922"/>
    <property type="match status" value="1"/>
</dbReference>
<dbReference type="Proteomes" id="UP000050280">
    <property type="component" value="Unassembled WGS sequence"/>
</dbReference>
<dbReference type="PATRIC" id="fig|1300341.3.peg.2193"/>
<sequence>MVRTLILSGFLILASAVVFSQGMEDYLLWHPEQRLSWSQFKGKVPVASVPAATTASGISYSYSANLLHHEVQLDFEVNAYFYPNASWYKPEVCDSLILSHEQLHFDITELYARKMRIELRKTTFTENVKSEVKKIYKRILKELSDVQDQYDWETNFSRNPKAQMQWNQRIKAALERTANVVN</sequence>
<accession>A0A0P7AUL6</accession>
<dbReference type="STRING" id="1300341.I595_2009"/>
<dbReference type="AlphaFoldDB" id="A0A0P7AUL6"/>
<keyword evidence="2" id="KW-1185">Reference proteome</keyword>
<dbReference type="RefSeq" id="WP_054559136.1">
    <property type="nucleotide sequence ID" value="NZ_LDJX01000004.1"/>
</dbReference>
<evidence type="ECO:0008006" key="3">
    <source>
        <dbReference type="Google" id="ProtNLM"/>
    </source>
</evidence>
<evidence type="ECO:0000313" key="2">
    <source>
        <dbReference type="Proteomes" id="UP000050280"/>
    </source>
</evidence>
<organism evidence="1 2">
    <name type="scientific">Croceitalea dokdonensis DOKDO 023</name>
    <dbReference type="NCBI Taxonomy" id="1300341"/>
    <lineage>
        <taxon>Bacteria</taxon>
        <taxon>Pseudomonadati</taxon>
        <taxon>Bacteroidota</taxon>
        <taxon>Flavobacteriia</taxon>
        <taxon>Flavobacteriales</taxon>
        <taxon>Flavobacteriaceae</taxon>
        <taxon>Croceitalea</taxon>
    </lineage>
</organism>
<protein>
    <recommendedName>
        <fullName evidence="3">DUF922 domain-containing protein</fullName>
    </recommendedName>
</protein>
<dbReference type="InterPro" id="IPR010321">
    <property type="entry name" value="DUF922"/>
</dbReference>
<name>A0A0P7AUL6_9FLAO</name>